<protein>
    <submittedName>
        <fullName evidence="1">Uncharacterized protein</fullName>
    </submittedName>
</protein>
<gene>
    <name evidence="1" type="ORF">FWK35_00029133</name>
</gene>
<evidence type="ECO:0000313" key="2">
    <source>
        <dbReference type="Proteomes" id="UP000478052"/>
    </source>
</evidence>
<dbReference type="Proteomes" id="UP000478052">
    <property type="component" value="Unassembled WGS sequence"/>
</dbReference>
<proteinExistence type="predicted"/>
<organism evidence="1 2">
    <name type="scientific">Aphis craccivora</name>
    <name type="common">Cowpea aphid</name>
    <dbReference type="NCBI Taxonomy" id="307492"/>
    <lineage>
        <taxon>Eukaryota</taxon>
        <taxon>Metazoa</taxon>
        <taxon>Ecdysozoa</taxon>
        <taxon>Arthropoda</taxon>
        <taxon>Hexapoda</taxon>
        <taxon>Insecta</taxon>
        <taxon>Pterygota</taxon>
        <taxon>Neoptera</taxon>
        <taxon>Paraneoptera</taxon>
        <taxon>Hemiptera</taxon>
        <taxon>Sternorrhyncha</taxon>
        <taxon>Aphidomorpha</taxon>
        <taxon>Aphidoidea</taxon>
        <taxon>Aphididae</taxon>
        <taxon>Aphidini</taxon>
        <taxon>Aphis</taxon>
        <taxon>Aphis</taxon>
    </lineage>
</organism>
<reference evidence="1 2" key="1">
    <citation type="submission" date="2019-08" db="EMBL/GenBank/DDBJ databases">
        <title>Whole genome of Aphis craccivora.</title>
        <authorList>
            <person name="Voronova N.V."/>
            <person name="Shulinski R.S."/>
            <person name="Bandarenka Y.V."/>
            <person name="Zhorov D.G."/>
            <person name="Warner D."/>
        </authorList>
    </citation>
    <scope>NUCLEOTIDE SEQUENCE [LARGE SCALE GENOMIC DNA]</scope>
    <source>
        <strain evidence="1">180601</strain>
        <tissue evidence="1">Whole Body</tissue>
    </source>
</reference>
<evidence type="ECO:0000313" key="1">
    <source>
        <dbReference type="EMBL" id="KAF0746566.1"/>
    </source>
</evidence>
<keyword evidence="2" id="KW-1185">Reference proteome</keyword>
<dbReference type="EMBL" id="VUJU01007165">
    <property type="protein sequence ID" value="KAF0746566.1"/>
    <property type="molecule type" value="Genomic_DNA"/>
</dbReference>
<name>A0A6G0Y064_APHCR</name>
<accession>A0A6G0Y064</accession>
<dbReference type="AlphaFoldDB" id="A0A6G0Y064"/>
<sequence>MNYIKPINQYFKLNLLDDEFQKYYIKCIHFIVSYHPIIFKELLYLLANLETHIHTIQIILNNRSRQLCFLLTTKHVNLKNKLLIYKLLLLKSIWTSYATKLD</sequence>
<comment type="caution">
    <text evidence="1">The sequence shown here is derived from an EMBL/GenBank/DDBJ whole genome shotgun (WGS) entry which is preliminary data.</text>
</comment>